<feature type="transmembrane region" description="Helical" evidence="6">
    <location>
        <begin position="44"/>
        <end position="72"/>
    </location>
</feature>
<feature type="transmembrane region" description="Helical" evidence="6">
    <location>
        <begin position="201"/>
        <end position="227"/>
    </location>
</feature>
<keyword evidence="9" id="KW-1185">Reference proteome</keyword>
<dbReference type="PROSITE" id="PS00237">
    <property type="entry name" value="G_PROTEIN_RECEP_F1_1"/>
    <property type="match status" value="1"/>
</dbReference>
<gene>
    <name evidence="8" type="ORF">CBOVIS_LOCUS203</name>
</gene>
<keyword evidence="5" id="KW-0297">G-protein coupled receptor</keyword>
<dbReference type="GO" id="GO:0016020">
    <property type="term" value="C:membrane"/>
    <property type="evidence" value="ECO:0007669"/>
    <property type="project" value="UniProtKB-SubCell"/>
</dbReference>
<organism evidence="8 9">
    <name type="scientific">Caenorhabditis bovis</name>
    <dbReference type="NCBI Taxonomy" id="2654633"/>
    <lineage>
        <taxon>Eukaryota</taxon>
        <taxon>Metazoa</taxon>
        <taxon>Ecdysozoa</taxon>
        <taxon>Nematoda</taxon>
        <taxon>Chromadorea</taxon>
        <taxon>Rhabditida</taxon>
        <taxon>Rhabditina</taxon>
        <taxon>Rhabditomorpha</taxon>
        <taxon>Rhabditoidea</taxon>
        <taxon>Rhabditidae</taxon>
        <taxon>Peloderinae</taxon>
        <taxon>Caenorhabditis</taxon>
    </lineage>
</organism>
<feature type="transmembrane region" description="Helical" evidence="6">
    <location>
        <begin position="143"/>
        <end position="170"/>
    </location>
</feature>
<dbReference type="InterPro" id="IPR000276">
    <property type="entry name" value="GPCR_Rhodpsn"/>
</dbReference>
<sequence>MRLTGWPEYMAMAYLPVILIGLTGNILSLHVYTSPKMRKSTVAFLLCSLSISDIFVLLFALPLYSIFHLPVWDDPYASFSTRRMLISFSTKYLYPLCMMAKTASLYIMVLITIERWIAVCRPLQVLLKKLQKKTMTSGNTINIFFWVHILCTFHNSVKAVIAIIIFSVVLNLPKFFEYDVGHSERNGYYLQPGRLYPDNHWWYFMVYFIIISVLFDYLLPFVIMFIANHKVIDELRKTRKERSLLTTTQQKDQNTTVMLLVVTILFAFCHFFAMALKIAESIFGGFLTAQHEYFEIIGDVFNLLIVVHIATTFFIYYVFSSRFRNVLLNRQKTPVDSSFTDINKRRLIQKFEQNCKRSN</sequence>
<comment type="similarity">
    <text evidence="5">Belongs to the G-protein coupled receptor 1 family.</text>
</comment>
<feature type="transmembrane region" description="Helical" evidence="6">
    <location>
        <begin position="12"/>
        <end position="32"/>
    </location>
</feature>
<dbReference type="PANTHER" id="PTHR47323:SF1">
    <property type="entry name" value="G-PROTEIN COUPLED RECEPTORS FAMILY 1 PROFILE DOMAIN-CONTAINING PROTEIN"/>
    <property type="match status" value="1"/>
</dbReference>
<proteinExistence type="inferred from homology"/>
<comment type="caution">
    <text evidence="8">The sequence shown here is derived from an EMBL/GenBank/DDBJ whole genome shotgun (WGS) entry which is preliminary data.</text>
</comment>
<dbReference type="PROSITE" id="PS50262">
    <property type="entry name" value="G_PROTEIN_RECEP_F1_2"/>
    <property type="match status" value="1"/>
</dbReference>
<keyword evidence="5" id="KW-0675">Receptor</keyword>
<dbReference type="PANTHER" id="PTHR47323">
    <property type="entry name" value="FMRFAMIDE PEPTIDE RECEPTOR FAMILY-RELATED"/>
    <property type="match status" value="1"/>
</dbReference>
<evidence type="ECO:0000256" key="3">
    <source>
        <dbReference type="ARBA" id="ARBA00022989"/>
    </source>
</evidence>
<keyword evidence="2 5" id="KW-0812">Transmembrane</keyword>
<dbReference type="Pfam" id="PF10324">
    <property type="entry name" value="7TM_GPCR_Srw"/>
    <property type="match status" value="1"/>
</dbReference>
<protein>
    <recommendedName>
        <fullName evidence="7">G-protein coupled receptors family 1 profile domain-containing protein</fullName>
    </recommendedName>
</protein>
<name>A0A8S1EAV2_9PELO</name>
<reference evidence="8 9" key="1">
    <citation type="submission" date="2020-04" db="EMBL/GenBank/DDBJ databases">
        <authorList>
            <person name="Laetsch R D."/>
            <person name="Stevens L."/>
            <person name="Kumar S."/>
            <person name="Blaxter L. M."/>
        </authorList>
    </citation>
    <scope>NUCLEOTIDE SEQUENCE [LARGE SCALE GENOMIC DNA]</scope>
</reference>
<dbReference type="GO" id="GO:0008528">
    <property type="term" value="F:G protein-coupled peptide receptor activity"/>
    <property type="evidence" value="ECO:0007669"/>
    <property type="project" value="InterPro"/>
</dbReference>
<dbReference type="InterPro" id="IPR017452">
    <property type="entry name" value="GPCR_Rhodpsn_7TM"/>
</dbReference>
<accession>A0A8S1EAV2</accession>
<feature type="transmembrane region" description="Helical" evidence="6">
    <location>
        <begin position="92"/>
        <end position="113"/>
    </location>
</feature>
<dbReference type="EMBL" id="CADEPM010000001">
    <property type="protein sequence ID" value="CAB3396684.1"/>
    <property type="molecule type" value="Genomic_DNA"/>
</dbReference>
<feature type="domain" description="G-protein coupled receptors family 1 profile" evidence="7">
    <location>
        <begin position="24"/>
        <end position="316"/>
    </location>
</feature>
<evidence type="ECO:0000313" key="9">
    <source>
        <dbReference type="Proteomes" id="UP000494206"/>
    </source>
</evidence>
<dbReference type="Gene3D" id="1.20.1070.10">
    <property type="entry name" value="Rhodopsin 7-helix transmembrane proteins"/>
    <property type="match status" value="1"/>
</dbReference>
<keyword evidence="5" id="KW-0807">Transducer</keyword>
<evidence type="ECO:0000256" key="4">
    <source>
        <dbReference type="ARBA" id="ARBA00023136"/>
    </source>
</evidence>
<dbReference type="AlphaFoldDB" id="A0A8S1EAV2"/>
<evidence type="ECO:0000256" key="6">
    <source>
        <dbReference type="SAM" id="Phobius"/>
    </source>
</evidence>
<feature type="transmembrane region" description="Helical" evidence="6">
    <location>
        <begin position="257"/>
        <end position="276"/>
    </location>
</feature>
<evidence type="ECO:0000256" key="2">
    <source>
        <dbReference type="ARBA" id="ARBA00022692"/>
    </source>
</evidence>
<dbReference type="InterPro" id="IPR053352">
    <property type="entry name" value="FMRFamide_rcpt"/>
</dbReference>
<keyword evidence="4 6" id="KW-0472">Membrane</keyword>
<comment type="subcellular location">
    <subcellularLocation>
        <location evidence="1">Membrane</location>
    </subcellularLocation>
</comment>
<dbReference type="InterPro" id="IPR019427">
    <property type="entry name" value="7TM_GPCR_serpentine_rcpt_Srw"/>
</dbReference>
<dbReference type="PRINTS" id="PR00237">
    <property type="entry name" value="GPCRRHODOPSN"/>
</dbReference>
<dbReference type="CDD" id="cd14978">
    <property type="entry name" value="7tmA_FMRFamide_R-like"/>
    <property type="match status" value="1"/>
</dbReference>
<keyword evidence="3 6" id="KW-1133">Transmembrane helix</keyword>
<evidence type="ECO:0000256" key="1">
    <source>
        <dbReference type="ARBA" id="ARBA00004370"/>
    </source>
</evidence>
<evidence type="ECO:0000313" key="8">
    <source>
        <dbReference type="EMBL" id="CAB3396684.1"/>
    </source>
</evidence>
<dbReference type="Proteomes" id="UP000494206">
    <property type="component" value="Unassembled WGS sequence"/>
</dbReference>
<dbReference type="OrthoDB" id="5825150at2759"/>
<dbReference type="SUPFAM" id="SSF81321">
    <property type="entry name" value="Family A G protein-coupled receptor-like"/>
    <property type="match status" value="1"/>
</dbReference>
<evidence type="ECO:0000259" key="7">
    <source>
        <dbReference type="PROSITE" id="PS50262"/>
    </source>
</evidence>
<evidence type="ECO:0000256" key="5">
    <source>
        <dbReference type="RuleBase" id="RU000688"/>
    </source>
</evidence>
<feature type="transmembrane region" description="Helical" evidence="6">
    <location>
        <begin position="296"/>
        <end position="319"/>
    </location>
</feature>